<keyword evidence="2" id="KW-1185">Reference proteome</keyword>
<name>A0AAN9XPU7_PSOTE</name>
<dbReference type="Proteomes" id="UP001386955">
    <property type="component" value="Unassembled WGS sequence"/>
</dbReference>
<dbReference type="EMBL" id="JAYMYS010000003">
    <property type="protein sequence ID" value="KAK7401574.1"/>
    <property type="molecule type" value="Genomic_DNA"/>
</dbReference>
<evidence type="ECO:0000313" key="2">
    <source>
        <dbReference type="Proteomes" id="UP001386955"/>
    </source>
</evidence>
<protein>
    <submittedName>
        <fullName evidence="1">Uncharacterized protein</fullName>
    </submittedName>
</protein>
<evidence type="ECO:0000313" key="1">
    <source>
        <dbReference type="EMBL" id="KAK7401574.1"/>
    </source>
</evidence>
<reference evidence="1 2" key="1">
    <citation type="submission" date="2024-01" db="EMBL/GenBank/DDBJ databases">
        <title>The genomes of 5 underutilized Papilionoideae crops provide insights into root nodulation and disease resistanc.</title>
        <authorList>
            <person name="Jiang F."/>
        </authorList>
    </citation>
    <scope>NUCLEOTIDE SEQUENCE [LARGE SCALE GENOMIC DNA]</scope>
    <source>
        <strain evidence="1">DUOXIRENSHENG_FW03</strain>
        <tissue evidence="1">Leaves</tissue>
    </source>
</reference>
<accession>A0AAN9XPU7</accession>
<comment type="caution">
    <text evidence="1">The sequence shown here is derived from an EMBL/GenBank/DDBJ whole genome shotgun (WGS) entry which is preliminary data.</text>
</comment>
<proteinExistence type="predicted"/>
<dbReference type="AlphaFoldDB" id="A0AAN9XPU7"/>
<sequence length="84" mass="9442">MIKDCYISHTSVIKCGEKQADCRSGHTPQNCRKCQSTVNNAQYKERGLSQQDACHRDVISVTMLCLTHNKESQDPPICGYTTHV</sequence>
<organism evidence="1 2">
    <name type="scientific">Psophocarpus tetragonolobus</name>
    <name type="common">Winged bean</name>
    <name type="synonym">Dolichos tetragonolobus</name>
    <dbReference type="NCBI Taxonomy" id="3891"/>
    <lineage>
        <taxon>Eukaryota</taxon>
        <taxon>Viridiplantae</taxon>
        <taxon>Streptophyta</taxon>
        <taxon>Embryophyta</taxon>
        <taxon>Tracheophyta</taxon>
        <taxon>Spermatophyta</taxon>
        <taxon>Magnoliopsida</taxon>
        <taxon>eudicotyledons</taxon>
        <taxon>Gunneridae</taxon>
        <taxon>Pentapetalae</taxon>
        <taxon>rosids</taxon>
        <taxon>fabids</taxon>
        <taxon>Fabales</taxon>
        <taxon>Fabaceae</taxon>
        <taxon>Papilionoideae</taxon>
        <taxon>50 kb inversion clade</taxon>
        <taxon>NPAAA clade</taxon>
        <taxon>indigoferoid/millettioid clade</taxon>
        <taxon>Phaseoleae</taxon>
        <taxon>Psophocarpus</taxon>
    </lineage>
</organism>
<gene>
    <name evidence="1" type="ORF">VNO78_13162</name>
</gene>